<dbReference type="InterPro" id="IPR039639">
    <property type="entry name" value="IDA-like"/>
</dbReference>
<proteinExistence type="predicted"/>
<evidence type="ECO:0000256" key="1">
    <source>
        <dbReference type="ARBA" id="ARBA00004239"/>
    </source>
</evidence>
<accession>A0ABD1I843</accession>
<sequence>MACYPSYSSPSSSSFRTLRRSSRMNLSVIFIALLLINTWSSCTAARPGRSILTVKERDHSSMALNYFQEKEKLRNEGLYFSKLPKGVPIPPSAPSKRHNSLPQD</sequence>
<comment type="caution">
    <text evidence="5">The sequence shown here is derived from an EMBL/GenBank/DDBJ whole genome shotgun (WGS) entry which is preliminary data.</text>
</comment>
<name>A0ABD1I843_SALDI</name>
<comment type="subcellular location">
    <subcellularLocation>
        <location evidence="1">Secreted</location>
        <location evidence="1">Extracellular space</location>
    </subcellularLocation>
</comment>
<gene>
    <name evidence="5" type="ORF">AAHA92_07187</name>
</gene>
<keyword evidence="5" id="KW-0449">Lipoprotein</keyword>
<dbReference type="PANTHER" id="PTHR33599">
    <property type="entry name" value="PROTEIN IDA-LIKE 5"/>
    <property type="match status" value="1"/>
</dbReference>
<dbReference type="GO" id="GO:0005576">
    <property type="term" value="C:extracellular region"/>
    <property type="evidence" value="ECO:0007669"/>
    <property type="project" value="UniProtKB-SubCell"/>
</dbReference>
<dbReference type="EMBL" id="JBEAFC010000003">
    <property type="protein sequence ID" value="KAL1564904.1"/>
    <property type="molecule type" value="Genomic_DNA"/>
</dbReference>
<evidence type="ECO:0000256" key="4">
    <source>
        <dbReference type="SAM" id="MobiDB-lite"/>
    </source>
</evidence>
<organism evidence="5 6">
    <name type="scientific">Salvia divinorum</name>
    <name type="common">Maria pastora</name>
    <name type="synonym">Diviner's sage</name>
    <dbReference type="NCBI Taxonomy" id="28513"/>
    <lineage>
        <taxon>Eukaryota</taxon>
        <taxon>Viridiplantae</taxon>
        <taxon>Streptophyta</taxon>
        <taxon>Embryophyta</taxon>
        <taxon>Tracheophyta</taxon>
        <taxon>Spermatophyta</taxon>
        <taxon>Magnoliopsida</taxon>
        <taxon>eudicotyledons</taxon>
        <taxon>Gunneridae</taxon>
        <taxon>Pentapetalae</taxon>
        <taxon>asterids</taxon>
        <taxon>lamiids</taxon>
        <taxon>Lamiales</taxon>
        <taxon>Lamiaceae</taxon>
        <taxon>Nepetoideae</taxon>
        <taxon>Mentheae</taxon>
        <taxon>Salviinae</taxon>
        <taxon>Salvia</taxon>
        <taxon>Salvia subgen. Calosphace</taxon>
    </lineage>
</organism>
<evidence type="ECO:0000313" key="6">
    <source>
        <dbReference type="Proteomes" id="UP001567538"/>
    </source>
</evidence>
<dbReference type="GO" id="GO:0010227">
    <property type="term" value="P:floral organ abscission"/>
    <property type="evidence" value="ECO:0007669"/>
    <property type="project" value="UniProtKB-ARBA"/>
</dbReference>
<keyword evidence="3" id="KW-0732">Signal</keyword>
<reference evidence="5 6" key="1">
    <citation type="submission" date="2024-06" db="EMBL/GenBank/DDBJ databases">
        <title>A chromosome level genome sequence of Diviner's sage (Salvia divinorum).</title>
        <authorList>
            <person name="Ford S.A."/>
            <person name="Ro D.-K."/>
            <person name="Ness R.W."/>
            <person name="Phillips M.A."/>
        </authorList>
    </citation>
    <scope>NUCLEOTIDE SEQUENCE [LARGE SCALE GENOMIC DNA]</scope>
    <source>
        <strain evidence="5">SAF-2024a</strain>
        <tissue evidence="5">Leaf</tissue>
    </source>
</reference>
<evidence type="ECO:0000256" key="2">
    <source>
        <dbReference type="ARBA" id="ARBA00022525"/>
    </source>
</evidence>
<dbReference type="Proteomes" id="UP001567538">
    <property type="component" value="Unassembled WGS sequence"/>
</dbReference>
<evidence type="ECO:0000256" key="3">
    <source>
        <dbReference type="ARBA" id="ARBA00022729"/>
    </source>
</evidence>
<feature type="region of interest" description="Disordered" evidence="4">
    <location>
        <begin position="85"/>
        <end position="104"/>
    </location>
</feature>
<dbReference type="PANTHER" id="PTHR33599:SF20">
    <property type="entry name" value="PROTEIN IDA"/>
    <property type="match status" value="1"/>
</dbReference>
<protein>
    <submittedName>
        <fullName evidence="5">Membrane lipoprotein</fullName>
    </submittedName>
</protein>
<keyword evidence="6" id="KW-1185">Reference proteome</keyword>
<evidence type="ECO:0000313" key="5">
    <source>
        <dbReference type="EMBL" id="KAL1564904.1"/>
    </source>
</evidence>
<keyword evidence="2" id="KW-0964">Secreted</keyword>
<dbReference type="AlphaFoldDB" id="A0ABD1I843"/>
<feature type="compositionally biased region" description="Basic residues" evidence="4">
    <location>
        <begin position="95"/>
        <end position="104"/>
    </location>
</feature>